<evidence type="ECO:0000256" key="1">
    <source>
        <dbReference type="ARBA" id="ARBA00004123"/>
    </source>
</evidence>
<dbReference type="SMART" id="SM00500">
    <property type="entry name" value="SFM"/>
    <property type="match status" value="1"/>
</dbReference>
<comment type="similarity">
    <text evidence="2">Belongs to the PRP18 family.</text>
</comment>
<organism evidence="10 11">
    <name type="scientific">Coccomyxa viridis</name>
    <dbReference type="NCBI Taxonomy" id="1274662"/>
    <lineage>
        <taxon>Eukaryota</taxon>
        <taxon>Viridiplantae</taxon>
        <taxon>Chlorophyta</taxon>
        <taxon>core chlorophytes</taxon>
        <taxon>Trebouxiophyceae</taxon>
        <taxon>Trebouxiophyceae incertae sedis</taxon>
        <taxon>Coccomyxaceae</taxon>
        <taxon>Coccomyxa</taxon>
    </lineage>
</organism>
<dbReference type="Proteomes" id="UP001497392">
    <property type="component" value="Unassembled WGS sequence"/>
</dbReference>
<keyword evidence="11" id="KW-1185">Reference proteome</keyword>
<dbReference type="SUPFAM" id="SSF47938">
    <property type="entry name" value="Functional domain of the splicing factor Prp18"/>
    <property type="match status" value="1"/>
</dbReference>
<accession>A0ABP1GF27</accession>
<dbReference type="InterPro" id="IPR039979">
    <property type="entry name" value="PRPF18"/>
</dbReference>
<dbReference type="Gene3D" id="1.20.940.10">
    <property type="entry name" value="Functional domain of the splicing factor Prp18"/>
    <property type="match status" value="1"/>
</dbReference>
<keyword evidence="4" id="KW-0507">mRNA processing</keyword>
<gene>
    <name evidence="10" type="primary">g12074</name>
    <name evidence="10" type="ORF">VP750_LOCUS10769</name>
</gene>
<feature type="domain" description="Pre-mRNA processing factor 4 (PRP4)-like" evidence="9">
    <location>
        <begin position="78"/>
        <end position="127"/>
    </location>
</feature>
<evidence type="ECO:0000256" key="4">
    <source>
        <dbReference type="ARBA" id="ARBA00022664"/>
    </source>
</evidence>
<dbReference type="PANTHER" id="PTHR13007:SF19">
    <property type="entry name" value="PRE-MRNA-SPLICING FACTOR 18"/>
    <property type="match status" value="1"/>
</dbReference>
<reference evidence="10 11" key="1">
    <citation type="submission" date="2024-06" db="EMBL/GenBank/DDBJ databases">
        <authorList>
            <person name="Kraege A."/>
            <person name="Thomma B."/>
        </authorList>
    </citation>
    <scope>NUCLEOTIDE SEQUENCE [LARGE SCALE GENOMIC DNA]</scope>
</reference>
<dbReference type="Pfam" id="PF08799">
    <property type="entry name" value="PRP4"/>
    <property type="match status" value="1"/>
</dbReference>
<dbReference type="EMBL" id="CAXHTA020000019">
    <property type="protein sequence ID" value="CAL5228863.1"/>
    <property type="molecule type" value="Genomic_DNA"/>
</dbReference>
<evidence type="ECO:0000256" key="7">
    <source>
        <dbReference type="ARBA" id="ARBA00023242"/>
    </source>
</evidence>
<dbReference type="InterPro" id="IPR014906">
    <property type="entry name" value="PRP4-like"/>
</dbReference>
<protein>
    <recommendedName>
        <fullName evidence="3">Pre-mRNA-splicing factor 18</fullName>
    </recommendedName>
</protein>
<evidence type="ECO:0000256" key="6">
    <source>
        <dbReference type="ARBA" id="ARBA00023187"/>
    </source>
</evidence>
<keyword evidence="6" id="KW-0508">mRNA splicing</keyword>
<dbReference type="PANTHER" id="PTHR13007">
    <property type="entry name" value="PRE-MRNA SPLICING FACTOR-RELATED"/>
    <property type="match status" value="1"/>
</dbReference>
<evidence type="ECO:0000256" key="8">
    <source>
        <dbReference type="SAM" id="MobiDB-lite"/>
    </source>
</evidence>
<feature type="region of interest" description="Disordered" evidence="8">
    <location>
        <begin position="421"/>
        <end position="449"/>
    </location>
</feature>
<feature type="compositionally biased region" description="Basic and acidic residues" evidence="8">
    <location>
        <begin position="148"/>
        <end position="159"/>
    </location>
</feature>
<evidence type="ECO:0000256" key="2">
    <source>
        <dbReference type="ARBA" id="ARBA00008137"/>
    </source>
</evidence>
<sequence length="449" mass="51198">MDALKALLEKKRQAAQAIDTGGKKFVKHSVIEDARLKRLREEEQQETLEKELRKRQRSGEEAHQLQRIDSVRSQEEELSREEVIRRLRLLGQPITLFGETDEARQLRLRKAQEDYQLEDEHRGGHLANSLLAIEKEDRATKRLGSADPSKKAAKPDSHDVSLVPVAEEAEEGAEEQEEEDETARLFRLAAEQLREKREEEAMSVEERILKYMQKWCQAWEDDLENRSIAVKCSGPGNQATMQFKQTMQFFQPLFKLLKRKAVLPEMVAGLDMIVEDIKQRNYLHAYDIYMRLAIGTNPWPIGVTSVGIHERSSREKISHVMNGAAHIMNDEATRKYLSAVKRLLTFVQRAYPTDPSRCVDFDGFRNPSRGAAGGGSDKLAMLEAERDGKGWKELGLLPAPHFHDKDGSVKVPSKWENIVRGHQVFSDSSSKTPPRTPPKTPPRSPLPQK</sequence>
<evidence type="ECO:0000313" key="11">
    <source>
        <dbReference type="Proteomes" id="UP001497392"/>
    </source>
</evidence>
<evidence type="ECO:0000313" key="10">
    <source>
        <dbReference type="EMBL" id="CAL5228863.1"/>
    </source>
</evidence>
<evidence type="ECO:0000259" key="9">
    <source>
        <dbReference type="SMART" id="SM00500"/>
    </source>
</evidence>
<feature type="compositionally biased region" description="Pro residues" evidence="8">
    <location>
        <begin position="434"/>
        <end position="449"/>
    </location>
</feature>
<keyword evidence="7" id="KW-0539">Nucleus</keyword>
<comment type="subcellular location">
    <subcellularLocation>
        <location evidence="1">Nucleus</location>
    </subcellularLocation>
</comment>
<name>A0ABP1GF27_9CHLO</name>
<evidence type="ECO:0000256" key="5">
    <source>
        <dbReference type="ARBA" id="ARBA00022728"/>
    </source>
</evidence>
<comment type="caution">
    <text evidence="10">The sequence shown here is derived from an EMBL/GenBank/DDBJ whole genome shotgun (WGS) entry which is preliminary data.</text>
</comment>
<proteinExistence type="inferred from homology"/>
<dbReference type="Pfam" id="PF02840">
    <property type="entry name" value="Prp18"/>
    <property type="match status" value="1"/>
</dbReference>
<evidence type="ECO:0000256" key="3">
    <source>
        <dbReference type="ARBA" id="ARBA00018242"/>
    </source>
</evidence>
<keyword evidence="5" id="KW-0747">Spliceosome</keyword>
<dbReference type="InterPro" id="IPR036285">
    <property type="entry name" value="PRP4-like_sf"/>
</dbReference>
<dbReference type="SUPFAM" id="SSF158230">
    <property type="entry name" value="PRP4-like"/>
    <property type="match status" value="1"/>
</dbReference>
<dbReference type="Gene3D" id="4.10.280.110">
    <property type="entry name" value="Pre-mRNA processing factor 4 domain"/>
    <property type="match status" value="1"/>
</dbReference>
<feature type="region of interest" description="Disordered" evidence="8">
    <location>
        <begin position="50"/>
        <end position="73"/>
    </location>
</feature>
<dbReference type="InterPro" id="IPR004098">
    <property type="entry name" value="Prp18"/>
</dbReference>
<feature type="region of interest" description="Disordered" evidence="8">
    <location>
        <begin position="141"/>
        <end position="162"/>
    </location>
</feature>